<sequence>MTKILLVCVARCLPDVAPKLFKALGKIVCYTRQTPEYKKVTIDFTVLTEQPLDGKGKKIPGNQARRTNMNKIRPYAIQHYDYIVKMDSDMIPPPHALVTLIETSVKHEAPVVTSLTPERPHKCGTDAFSQLMTWNGNEGIEKKIPSRIKKLEPFVCTGNAGEAFMLMSREALKKVKWPPYEASGDFAFWDEVHKQKLKVVCTPRVVCAHLDYEAGSQLIRSAKWVLEHWKTVIIKNIEEKRDWFYGLPYDWWHGLQPLKFLEILPFHLLDQKKEPKWFTYRGKQK</sequence>
<dbReference type="Proteomes" id="UP000215559">
    <property type="component" value="Unassembled WGS sequence"/>
</dbReference>
<evidence type="ECO:0008006" key="3">
    <source>
        <dbReference type="Google" id="ProtNLM"/>
    </source>
</evidence>
<dbReference type="EMBL" id="NOZP01000031">
    <property type="protein sequence ID" value="OYD16946.1"/>
    <property type="molecule type" value="Genomic_DNA"/>
</dbReference>
<dbReference type="AlphaFoldDB" id="A0A235BXL6"/>
<dbReference type="InterPro" id="IPR029044">
    <property type="entry name" value="Nucleotide-diphossugar_trans"/>
</dbReference>
<comment type="caution">
    <text evidence="1">The sequence shown here is derived from an EMBL/GenBank/DDBJ whole genome shotgun (WGS) entry which is preliminary data.</text>
</comment>
<gene>
    <name evidence="1" type="ORF">CH330_01370</name>
</gene>
<dbReference type="Gene3D" id="3.90.550.10">
    <property type="entry name" value="Spore Coat Polysaccharide Biosynthesis Protein SpsA, Chain A"/>
    <property type="match status" value="1"/>
</dbReference>
<reference evidence="1 2" key="1">
    <citation type="submission" date="2017-07" db="EMBL/GenBank/DDBJ databases">
        <title>Recovery of genomes from metagenomes via a dereplication, aggregation, and scoring strategy.</title>
        <authorList>
            <person name="Sieber C.M."/>
            <person name="Probst A.J."/>
            <person name="Sharrar A."/>
            <person name="Thomas B.C."/>
            <person name="Hess M."/>
            <person name="Tringe S.G."/>
            <person name="Banfield J.F."/>
        </authorList>
    </citation>
    <scope>NUCLEOTIDE SEQUENCE [LARGE SCALE GENOMIC DNA]</scope>
    <source>
        <strain evidence="1">JGI_Cruoil_03_51_56</strain>
    </source>
</reference>
<proteinExistence type="predicted"/>
<accession>A0A235BXL6</accession>
<protein>
    <recommendedName>
        <fullName evidence="3">Glycosyltransferase 2-like domain-containing protein</fullName>
    </recommendedName>
</protein>
<organism evidence="1 2">
    <name type="scientific">candidate division WOR-3 bacterium JGI_Cruoil_03_51_56</name>
    <dbReference type="NCBI Taxonomy" id="1973747"/>
    <lineage>
        <taxon>Bacteria</taxon>
        <taxon>Bacteria division WOR-3</taxon>
    </lineage>
</organism>
<evidence type="ECO:0000313" key="1">
    <source>
        <dbReference type="EMBL" id="OYD16946.1"/>
    </source>
</evidence>
<name>A0A235BXL6_UNCW3</name>
<evidence type="ECO:0000313" key="2">
    <source>
        <dbReference type="Proteomes" id="UP000215559"/>
    </source>
</evidence>
<dbReference type="SUPFAM" id="SSF53448">
    <property type="entry name" value="Nucleotide-diphospho-sugar transferases"/>
    <property type="match status" value="1"/>
</dbReference>